<dbReference type="EMBL" id="HG792016">
    <property type="protein sequence ID" value="CDM31441.1"/>
    <property type="molecule type" value="Genomic_DNA"/>
</dbReference>
<organism evidence="2 3">
    <name type="scientific">Penicillium roqueforti (strain FM164)</name>
    <dbReference type="NCBI Taxonomy" id="1365484"/>
    <lineage>
        <taxon>Eukaryota</taxon>
        <taxon>Fungi</taxon>
        <taxon>Dikarya</taxon>
        <taxon>Ascomycota</taxon>
        <taxon>Pezizomycotina</taxon>
        <taxon>Eurotiomycetes</taxon>
        <taxon>Eurotiomycetidae</taxon>
        <taxon>Eurotiales</taxon>
        <taxon>Aspergillaceae</taxon>
        <taxon>Penicillium</taxon>
    </lineage>
</organism>
<evidence type="ECO:0000313" key="2">
    <source>
        <dbReference type="EMBL" id="CDM31441.1"/>
    </source>
</evidence>
<dbReference type="OMA" id="GCNNSRH"/>
<reference evidence="2" key="1">
    <citation type="journal article" date="2014" name="Nat. Commun.">
        <title>Multiple recent horizontal transfers of a large genomic region in cheese making fungi.</title>
        <authorList>
            <person name="Cheeseman K."/>
            <person name="Ropars J."/>
            <person name="Renault P."/>
            <person name="Dupont J."/>
            <person name="Gouzy J."/>
            <person name="Branca A."/>
            <person name="Abraham A.L."/>
            <person name="Ceppi M."/>
            <person name="Conseiller E."/>
            <person name="Debuchy R."/>
            <person name="Malagnac F."/>
            <person name="Goarin A."/>
            <person name="Silar P."/>
            <person name="Lacoste S."/>
            <person name="Sallet E."/>
            <person name="Bensimon A."/>
            <person name="Giraud T."/>
            <person name="Brygoo Y."/>
        </authorList>
    </citation>
    <scope>NUCLEOTIDE SEQUENCE [LARGE SCALE GENOMIC DNA]</scope>
    <source>
        <strain evidence="2">FM164</strain>
    </source>
</reference>
<proteinExistence type="predicted"/>
<keyword evidence="3" id="KW-1185">Reference proteome</keyword>
<protein>
    <submittedName>
        <fullName evidence="2">Genomic scaffold, ProqFM164S02</fullName>
    </submittedName>
</protein>
<sequence length="291" mass="32533">MGQSLSTLRWRRSARSLQELAARPAAIRDLSPNLSCEILISALENVAKYTSAKNQDITLVVVGGIINTIFLRSRPETHDVDFFNDNLPPATLRCLSKAAKSAFKRNRILGRGWLNNHVVLFVPSHIRRILLDEALEQHEVVFQAPGLTLLAAPWEFLFCTKLHRLSGRGVSTATSYDQEDAVHYLEKYISLQSTAAVAQGTVRFWFGQYLLDWTTETEELLPGKRSNHSDVPSFNCASSFTVLVEMNLYVMGINRRLITLQSTATGSVRPTQVYGGSQSFNAINPLRILGR</sequence>
<dbReference type="OrthoDB" id="3348320at2759"/>
<accession>W6Q616</accession>
<dbReference type="AlphaFoldDB" id="W6Q616"/>
<dbReference type="Pfam" id="PF24483">
    <property type="entry name" value="DUF7582"/>
    <property type="match status" value="1"/>
</dbReference>
<evidence type="ECO:0000259" key="1">
    <source>
        <dbReference type="Pfam" id="PF24483"/>
    </source>
</evidence>
<dbReference type="STRING" id="1365484.W6Q616"/>
<dbReference type="Proteomes" id="UP000030686">
    <property type="component" value="Unassembled WGS sequence"/>
</dbReference>
<dbReference type="InterPro" id="IPR056004">
    <property type="entry name" value="DUF7582"/>
</dbReference>
<name>W6Q616_PENRF</name>
<feature type="domain" description="DUF7582" evidence="1">
    <location>
        <begin position="39"/>
        <end position="200"/>
    </location>
</feature>
<evidence type="ECO:0000313" key="3">
    <source>
        <dbReference type="Proteomes" id="UP000030686"/>
    </source>
</evidence>
<gene>
    <name evidence="2" type="ORF">PROQFM164_S02g001591</name>
</gene>